<protein>
    <submittedName>
        <fullName evidence="3">Siderophore-interacting protein</fullName>
    </submittedName>
</protein>
<evidence type="ECO:0000256" key="1">
    <source>
        <dbReference type="SAM" id="MobiDB-lite"/>
    </source>
</evidence>
<dbReference type="OrthoDB" id="3291337at2"/>
<evidence type="ECO:0000313" key="3">
    <source>
        <dbReference type="EMBL" id="QBE50107.1"/>
    </source>
</evidence>
<dbReference type="Pfam" id="PF04954">
    <property type="entry name" value="SIP"/>
    <property type="match status" value="1"/>
</dbReference>
<proteinExistence type="predicted"/>
<dbReference type="Gene3D" id="3.40.50.80">
    <property type="entry name" value="Nucleotide-binding domain of ferredoxin-NADP reductase (FNR) module"/>
    <property type="match status" value="1"/>
</dbReference>
<reference evidence="3 4" key="1">
    <citation type="submission" date="2019-02" db="EMBL/GenBank/DDBJ databases">
        <authorList>
            <person name="Sun L."/>
            <person name="Pan D."/>
            <person name="Wu X."/>
        </authorList>
    </citation>
    <scope>NUCLEOTIDE SEQUENCE [LARGE SCALE GENOMIC DNA]</scope>
    <source>
        <strain evidence="3 4">JW-1</strain>
    </source>
</reference>
<dbReference type="PROSITE" id="PS51384">
    <property type="entry name" value="FAD_FR"/>
    <property type="match status" value="1"/>
</dbReference>
<dbReference type="InterPro" id="IPR039374">
    <property type="entry name" value="SIP_fam"/>
</dbReference>
<dbReference type="Gene3D" id="2.40.30.10">
    <property type="entry name" value="Translation factors"/>
    <property type="match status" value="1"/>
</dbReference>
<evidence type="ECO:0000259" key="2">
    <source>
        <dbReference type="PROSITE" id="PS51384"/>
    </source>
</evidence>
<feature type="region of interest" description="Disordered" evidence="1">
    <location>
        <begin position="225"/>
        <end position="247"/>
    </location>
</feature>
<accession>A0A4P6KHR2</accession>
<gene>
    <name evidence="3" type="ORF">EVS81_00280</name>
</gene>
<dbReference type="EMBL" id="CP035806">
    <property type="protein sequence ID" value="QBE50107.1"/>
    <property type="molecule type" value="Genomic_DNA"/>
</dbReference>
<dbReference type="GO" id="GO:0016491">
    <property type="term" value="F:oxidoreductase activity"/>
    <property type="evidence" value="ECO:0007669"/>
    <property type="project" value="InterPro"/>
</dbReference>
<organism evidence="3 4">
    <name type="scientific">Leucobacter triazinivorans</name>
    <dbReference type="NCBI Taxonomy" id="1784719"/>
    <lineage>
        <taxon>Bacteria</taxon>
        <taxon>Bacillati</taxon>
        <taxon>Actinomycetota</taxon>
        <taxon>Actinomycetes</taxon>
        <taxon>Micrococcales</taxon>
        <taxon>Microbacteriaceae</taxon>
        <taxon>Leucobacter</taxon>
    </lineage>
</organism>
<dbReference type="Pfam" id="PF08021">
    <property type="entry name" value="FAD_binding_9"/>
    <property type="match status" value="1"/>
</dbReference>
<dbReference type="CDD" id="cd06193">
    <property type="entry name" value="siderophore_interacting"/>
    <property type="match status" value="1"/>
</dbReference>
<feature type="domain" description="FAD-binding FR-type" evidence="2">
    <location>
        <begin position="6"/>
        <end position="149"/>
    </location>
</feature>
<dbReference type="AlphaFoldDB" id="A0A4P6KHR2"/>
<dbReference type="SUPFAM" id="SSF63380">
    <property type="entry name" value="Riboflavin synthase domain-like"/>
    <property type="match status" value="1"/>
</dbReference>
<dbReference type="InterPro" id="IPR013113">
    <property type="entry name" value="SIP_FAD-bd"/>
</dbReference>
<dbReference type="InterPro" id="IPR039261">
    <property type="entry name" value="FNR_nucleotide-bd"/>
</dbReference>
<name>A0A4P6KHR2_9MICO</name>
<keyword evidence="4" id="KW-1185">Reference proteome</keyword>
<dbReference type="PANTHER" id="PTHR30157">
    <property type="entry name" value="FERRIC REDUCTASE, NADPH-DEPENDENT"/>
    <property type="match status" value="1"/>
</dbReference>
<evidence type="ECO:0000313" key="4">
    <source>
        <dbReference type="Proteomes" id="UP000289260"/>
    </source>
</evidence>
<dbReference type="InterPro" id="IPR017927">
    <property type="entry name" value="FAD-bd_FR_type"/>
</dbReference>
<dbReference type="InterPro" id="IPR017938">
    <property type="entry name" value="Riboflavin_synthase-like_b-brl"/>
</dbReference>
<dbReference type="KEGG" id="ltr:EVS81_00280"/>
<sequence length="318" mass="33716">MAQSPFAVARAKVVGVERISPTFVRATFGGEPLRGIGNPGRTLDQRIKLIFPPESGALPQLADAPDWYAAWLAIPEEARGSMRTYSIRELQVEQSGETRLVVDFVLHLEPGATGPASLWASRAAVGDELLLIAPRRGRLDGGGIEFEPGAAASVLLAGDETAAPAIARILEELPAEARGIAFIEVPLAADRLPVDAPAGVEVRWLPRGAALHGAELIPAVLEHLGDPPRAGGPGATDAENGAASGGQGAEQLLWETPQYSGLGEEIGQDPGRHERYFWIAGESGVVTSVRRHLVRELGIARSQVAFMGYWRRGVAMKG</sequence>
<dbReference type="InterPro" id="IPR007037">
    <property type="entry name" value="SIP_rossman_dom"/>
</dbReference>
<dbReference type="PANTHER" id="PTHR30157:SF0">
    <property type="entry name" value="NADPH-DEPENDENT FERRIC-CHELATE REDUCTASE"/>
    <property type="match status" value="1"/>
</dbReference>
<dbReference type="Proteomes" id="UP000289260">
    <property type="component" value="Chromosome"/>
</dbReference>